<dbReference type="Pfam" id="PF22640">
    <property type="entry name" value="ManC_GMP_beta-helix"/>
    <property type="match status" value="1"/>
</dbReference>
<gene>
    <name evidence="3" type="ORF">CMU51_17570</name>
</gene>
<dbReference type="AlphaFoldDB" id="A0AAE4P3L4"/>
<dbReference type="PANTHER" id="PTHR46390:SF1">
    <property type="entry name" value="MANNOSE-1-PHOSPHATE GUANYLYLTRANSFERASE"/>
    <property type="match status" value="1"/>
</dbReference>
<dbReference type="PANTHER" id="PTHR46390">
    <property type="entry name" value="MANNOSE-1-PHOSPHATE GUANYLYLTRANSFERASE"/>
    <property type="match status" value="1"/>
</dbReference>
<accession>A0AAE4P3L4</accession>
<protein>
    <submittedName>
        <fullName evidence="3">Mannose-1-phosphate guanylyltransferase</fullName>
    </submittedName>
</protein>
<organism evidence="3 4">
    <name type="scientific">Elizabethkingia anophelis</name>
    <dbReference type="NCBI Taxonomy" id="1117645"/>
    <lineage>
        <taxon>Bacteria</taxon>
        <taxon>Pseudomonadati</taxon>
        <taxon>Bacteroidota</taxon>
        <taxon>Flavobacteriia</taxon>
        <taxon>Flavobacteriales</taxon>
        <taxon>Weeksellaceae</taxon>
        <taxon>Elizabethkingia</taxon>
    </lineage>
</organism>
<evidence type="ECO:0000259" key="2">
    <source>
        <dbReference type="Pfam" id="PF22640"/>
    </source>
</evidence>
<dbReference type="Pfam" id="PF00483">
    <property type="entry name" value="NTP_transferase"/>
    <property type="match status" value="1"/>
</dbReference>
<dbReference type="CDD" id="cd02509">
    <property type="entry name" value="GDP-M1P_Guanylyltransferase"/>
    <property type="match status" value="1"/>
</dbReference>
<dbReference type="Proteomes" id="UP001189000">
    <property type="component" value="Unassembled WGS sequence"/>
</dbReference>
<sequence length="336" mass="37927">MQYKVLMKVINVVLTGGVGSRLWPLSRKEMPKQYIDLFEGKSLFQQTVLRNKELCDDVLVVGNIDNSHLSVQALKDLNVNSFTEITEAIPRNTAAAIAFAAFSVDENDILVVTPSDHLIENAIEYKKSIEEAIFLAKSGFIVAFGLKPTKPETGFGYVQIKGNEVISFREKPNLETAQEFLEAGNFYWNSGMFCFKAGVFLEELKKFQPDVFEGSKKALEKNNKKIPLEESMLIPSISVDYAVMEKTKKIKAVKAHFKWSDMGSFESVYEYLKSKGHPVDKNGNMVIGTNVYTEFLGIKKSILVVTNDAILVLRRDKAQKVKDIYDSLRFHNDNLL</sequence>
<dbReference type="InterPro" id="IPR051161">
    <property type="entry name" value="Mannose-6P_isomerase_type2"/>
</dbReference>
<dbReference type="Gene3D" id="3.90.550.10">
    <property type="entry name" value="Spore Coat Polysaccharide Biosynthesis Protein SpsA, Chain A"/>
    <property type="match status" value="1"/>
</dbReference>
<dbReference type="SUPFAM" id="SSF53448">
    <property type="entry name" value="Nucleotide-diphospho-sugar transferases"/>
    <property type="match status" value="1"/>
</dbReference>
<proteinExistence type="predicted"/>
<dbReference type="InterPro" id="IPR049577">
    <property type="entry name" value="GMPP_N"/>
</dbReference>
<dbReference type="SUPFAM" id="SSF159283">
    <property type="entry name" value="Guanosine diphospho-D-mannose pyrophosphorylase/mannose-6-phosphate isomerase linker domain"/>
    <property type="match status" value="1"/>
</dbReference>
<evidence type="ECO:0000259" key="1">
    <source>
        <dbReference type="Pfam" id="PF00483"/>
    </source>
</evidence>
<comment type="caution">
    <text evidence="3">The sequence shown here is derived from an EMBL/GenBank/DDBJ whole genome shotgun (WGS) entry which is preliminary data.</text>
</comment>
<evidence type="ECO:0000313" key="3">
    <source>
        <dbReference type="EMBL" id="MDV3665864.1"/>
    </source>
</evidence>
<feature type="domain" description="MannoseP isomerase/GMP-like beta-helix" evidence="2">
    <location>
        <begin position="279"/>
        <end position="327"/>
    </location>
</feature>
<dbReference type="GO" id="GO:0004475">
    <property type="term" value="F:mannose-1-phosphate guanylyltransferase (GTP) activity"/>
    <property type="evidence" value="ECO:0007669"/>
    <property type="project" value="InterPro"/>
</dbReference>
<dbReference type="InterPro" id="IPR005835">
    <property type="entry name" value="NTP_transferase_dom"/>
</dbReference>
<keyword evidence="3" id="KW-0808">Transferase</keyword>
<reference evidence="3" key="1">
    <citation type="submission" date="2023-02" db="EMBL/GenBank/DDBJ databases">
        <title>Elizabethkingia anophelis draft genomes.</title>
        <authorList>
            <person name="Nicholson A.C."/>
            <person name="Whitney A.M."/>
            <person name="Humrighouse B.W."/>
            <person name="Villarma A."/>
            <person name="Bell M."/>
            <person name="Mcquiston J."/>
        </authorList>
    </citation>
    <scope>NUCLEOTIDE SEQUENCE</scope>
    <source>
        <strain evidence="3">B4955</strain>
    </source>
</reference>
<keyword evidence="3" id="KW-0548">Nucleotidyltransferase</keyword>
<feature type="domain" description="Nucleotidyl transferase" evidence="1">
    <location>
        <begin position="11"/>
        <end position="271"/>
    </location>
</feature>
<name>A0AAE4P3L4_9FLAO</name>
<evidence type="ECO:0000313" key="4">
    <source>
        <dbReference type="Proteomes" id="UP001189000"/>
    </source>
</evidence>
<dbReference type="GO" id="GO:0009298">
    <property type="term" value="P:GDP-mannose biosynthetic process"/>
    <property type="evidence" value="ECO:0007669"/>
    <property type="project" value="TreeGrafter"/>
</dbReference>
<dbReference type="InterPro" id="IPR054566">
    <property type="entry name" value="ManC/GMP-like_b-helix"/>
</dbReference>
<dbReference type="EMBL" id="NWGY01000019">
    <property type="protein sequence ID" value="MDV3665864.1"/>
    <property type="molecule type" value="Genomic_DNA"/>
</dbReference>
<dbReference type="InterPro" id="IPR029044">
    <property type="entry name" value="Nucleotide-diphossugar_trans"/>
</dbReference>